<dbReference type="InterPro" id="IPR043128">
    <property type="entry name" value="Rev_trsase/Diguanyl_cyclase"/>
</dbReference>
<dbReference type="AlphaFoldDB" id="A0A6C0NXT0"/>
<dbReference type="InterPro" id="IPR050469">
    <property type="entry name" value="Diguanylate_Cyclase"/>
</dbReference>
<dbReference type="SMART" id="SM00267">
    <property type="entry name" value="GGDEF"/>
    <property type="match status" value="1"/>
</dbReference>
<accession>A0A6C0NXT0</accession>
<organism evidence="3 4">
    <name type="scientific">Paenibacillus rhizovicinus</name>
    <dbReference type="NCBI Taxonomy" id="2704463"/>
    <lineage>
        <taxon>Bacteria</taxon>
        <taxon>Bacillati</taxon>
        <taxon>Bacillota</taxon>
        <taxon>Bacilli</taxon>
        <taxon>Bacillales</taxon>
        <taxon>Paenibacillaceae</taxon>
        <taxon>Paenibacillus</taxon>
    </lineage>
</organism>
<keyword evidence="1" id="KW-0812">Transmembrane</keyword>
<dbReference type="PANTHER" id="PTHR45138">
    <property type="entry name" value="REGULATORY COMPONENTS OF SENSORY TRANSDUCTION SYSTEM"/>
    <property type="match status" value="1"/>
</dbReference>
<dbReference type="InterPro" id="IPR000160">
    <property type="entry name" value="GGDEF_dom"/>
</dbReference>
<dbReference type="GO" id="GO:1902201">
    <property type="term" value="P:negative regulation of bacterial-type flagellum-dependent cell motility"/>
    <property type="evidence" value="ECO:0007669"/>
    <property type="project" value="TreeGrafter"/>
</dbReference>
<dbReference type="CDD" id="cd01949">
    <property type="entry name" value="GGDEF"/>
    <property type="match status" value="1"/>
</dbReference>
<protein>
    <submittedName>
        <fullName evidence="3">Diguanylate cyclase</fullName>
    </submittedName>
</protein>
<dbReference type="Proteomes" id="UP000479114">
    <property type="component" value="Chromosome"/>
</dbReference>
<dbReference type="InterPro" id="IPR035965">
    <property type="entry name" value="PAS-like_dom_sf"/>
</dbReference>
<reference evidence="3 4" key="1">
    <citation type="submission" date="2020-02" db="EMBL/GenBank/DDBJ databases">
        <title>Paenibacillus sp. nov., isolated from rhizosphere soil of tomato.</title>
        <authorList>
            <person name="Weon H.-Y."/>
            <person name="Lee S.A."/>
        </authorList>
    </citation>
    <scope>NUCLEOTIDE SEQUENCE [LARGE SCALE GENOMIC DNA]</scope>
    <source>
        <strain evidence="3 4">14171R-81</strain>
    </source>
</reference>
<dbReference type="SUPFAM" id="SSF55073">
    <property type="entry name" value="Nucleotide cyclase"/>
    <property type="match status" value="1"/>
</dbReference>
<gene>
    <name evidence="3" type="ORF">GZH47_09420</name>
</gene>
<proteinExistence type="predicted"/>
<dbReference type="Gene3D" id="3.30.450.20">
    <property type="entry name" value="PAS domain"/>
    <property type="match status" value="2"/>
</dbReference>
<dbReference type="PANTHER" id="PTHR45138:SF9">
    <property type="entry name" value="DIGUANYLATE CYCLASE DGCM-RELATED"/>
    <property type="match status" value="1"/>
</dbReference>
<keyword evidence="4" id="KW-1185">Reference proteome</keyword>
<name>A0A6C0NXT0_9BACL</name>
<keyword evidence="1" id="KW-0472">Membrane</keyword>
<dbReference type="GO" id="GO:0052621">
    <property type="term" value="F:diguanylate cyclase activity"/>
    <property type="evidence" value="ECO:0007669"/>
    <property type="project" value="TreeGrafter"/>
</dbReference>
<dbReference type="InterPro" id="IPR029787">
    <property type="entry name" value="Nucleotide_cyclase"/>
</dbReference>
<dbReference type="GO" id="GO:0005886">
    <property type="term" value="C:plasma membrane"/>
    <property type="evidence" value="ECO:0007669"/>
    <property type="project" value="TreeGrafter"/>
</dbReference>
<dbReference type="Gene3D" id="3.30.70.270">
    <property type="match status" value="1"/>
</dbReference>
<dbReference type="GO" id="GO:0043709">
    <property type="term" value="P:cell adhesion involved in single-species biofilm formation"/>
    <property type="evidence" value="ECO:0007669"/>
    <property type="project" value="TreeGrafter"/>
</dbReference>
<sequence>MTTIVVFVTILATSLFMWAQFGNVTRKISSEYAQFYTDKLVGDLGSYINREIGIAVSASRNSAIVDWMKNEEDGQRRAAAFQELQTVLQVLHDKNGFIALEGSKQSYYMKDRSDGMYIEAQGVLNKANTADAWYFNTLQETPPYNMNIEYNRLLHVTRVWINVKVREDGRNLGVFGTGLTIDSILHNIFSKYQHDGAKSVIVNGQGQIVVDSDSSEAEWDRKELNETLFQYSDDPLFTEQAKDYLADAGSPTVIRMDHNHYQYAAFAPILDSNWHVVTFFRKNALYAPVNFKFIVGMFLLIVLVLSIAISLIVQKIFTAPFQKLKASLQGKEAYQNHSIYGLERKDEFGVLANSIQKMTDRIVQSVPVGIFLLDPKGRLLYGNPCFLSQFDCETKEQFQQWAQQERASLFARQEDLDRVQAVVRESLEECFIEAELLSRRQQSFWAEIHLTKVPNQQAGYHYEGILINVQVKKYYEQNLIDMAATDRLTGVFNRHHFEQTAMGELDRHERSGVRCTLIFFDLDHFKCVNDNWGHDAGDEVLVNTADIVRESTRKSDIILRWGGEEFAVLLVDCGLAEGGRVAEEIRLKLANWQHPIAGVVTASFGVVQRSGAEAYADWFKRGDLALYKAKQSGRNRVVIDEA</sequence>
<dbReference type="RefSeq" id="WP_162639863.1">
    <property type="nucleotide sequence ID" value="NZ_CP048286.1"/>
</dbReference>
<dbReference type="KEGG" id="prz:GZH47_09420"/>
<keyword evidence="1" id="KW-1133">Transmembrane helix</keyword>
<feature type="domain" description="GGDEF" evidence="2">
    <location>
        <begin position="513"/>
        <end position="642"/>
    </location>
</feature>
<dbReference type="SUPFAM" id="SSF55785">
    <property type="entry name" value="PYP-like sensor domain (PAS domain)"/>
    <property type="match status" value="1"/>
</dbReference>
<evidence type="ECO:0000313" key="4">
    <source>
        <dbReference type="Proteomes" id="UP000479114"/>
    </source>
</evidence>
<dbReference type="EMBL" id="CP048286">
    <property type="protein sequence ID" value="QHW31054.1"/>
    <property type="molecule type" value="Genomic_DNA"/>
</dbReference>
<feature type="transmembrane region" description="Helical" evidence="1">
    <location>
        <begin position="293"/>
        <end position="313"/>
    </location>
</feature>
<evidence type="ECO:0000259" key="2">
    <source>
        <dbReference type="PROSITE" id="PS50887"/>
    </source>
</evidence>
<dbReference type="NCBIfam" id="TIGR00254">
    <property type="entry name" value="GGDEF"/>
    <property type="match status" value="1"/>
</dbReference>
<evidence type="ECO:0000256" key="1">
    <source>
        <dbReference type="SAM" id="Phobius"/>
    </source>
</evidence>
<dbReference type="Pfam" id="PF00990">
    <property type="entry name" value="GGDEF"/>
    <property type="match status" value="1"/>
</dbReference>
<dbReference type="FunFam" id="3.30.70.270:FF:000001">
    <property type="entry name" value="Diguanylate cyclase domain protein"/>
    <property type="match status" value="1"/>
</dbReference>
<dbReference type="PROSITE" id="PS50887">
    <property type="entry name" value="GGDEF"/>
    <property type="match status" value="1"/>
</dbReference>
<dbReference type="Gene3D" id="6.10.340.10">
    <property type="match status" value="1"/>
</dbReference>
<evidence type="ECO:0000313" key="3">
    <source>
        <dbReference type="EMBL" id="QHW31054.1"/>
    </source>
</evidence>